<feature type="region of interest" description="Disordered" evidence="1">
    <location>
        <begin position="22"/>
        <end position="44"/>
    </location>
</feature>
<dbReference type="Proteomes" id="UP001164746">
    <property type="component" value="Chromosome 2"/>
</dbReference>
<feature type="compositionally biased region" description="Polar residues" evidence="1">
    <location>
        <begin position="92"/>
        <end position="103"/>
    </location>
</feature>
<organism evidence="2 3">
    <name type="scientific">Mya arenaria</name>
    <name type="common">Soft-shell clam</name>
    <dbReference type="NCBI Taxonomy" id="6604"/>
    <lineage>
        <taxon>Eukaryota</taxon>
        <taxon>Metazoa</taxon>
        <taxon>Spiralia</taxon>
        <taxon>Lophotrochozoa</taxon>
        <taxon>Mollusca</taxon>
        <taxon>Bivalvia</taxon>
        <taxon>Autobranchia</taxon>
        <taxon>Heteroconchia</taxon>
        <taxon>Euheterodonta</taxon>
        <taxon>Imparidentia</taxon>
        <taxon>Neoheterodontei</taxon>
        <taxon>Myida</taxon>
        <taxon>Myoidea</taxon>
        <taxon>Myidae</taxon>
        <taxon>Mya</taxon>
    </lineage>
</organism>
<accession>A0ABY7DIN9</accession>
<dbReference type="EMBL" id="CP111013">
    <property type="protein sequence ID" value="WAQ96788.1"/>
    <property type="molecule type" value="Genomic_DNA"/>
</dbReference>
<evidence type="ECO:0000313" key="3">
    <source>
        <dbReference type="Proteomes" id="UP001164746"/>
    </source>
</evidence>
<name>A0ABY7DIN9_MYAAR</name>
<evidence type="ECO:0000256" key="1">
    <source>
        <dbReference type="SAM" id="MobiDB-lite"/>
    </source>
</evidence>
<keyword evidence="3" id="KW-1185">Reference proteome</keyword>
<protein>
    <submittedName>
        <fullName evidence="2">Uncharacterized protein</fullName>
    </submittedName>
</protein>
<sequence length="205" mass="22571">MKCDAEMSKFLPLLSNKERSRQSFIVVNKRDTPKDKRNEKRKEHGNVKTKVNMHGWDRLTSVCGLGCKMFLSPWAPVDKPYDAVEKDDVDDGTSSQSPITSEPQKPVWSDMSISAPIVRNKSSAGLATSRASISNGYEKVSSKVASKESSPKPVPKVTEKRNSVADLNVSTASSKALIKEPRDLAGSRTSLADDKREVMQMVTTV</sequence>
<feature type="region of interest" description="Disordered" evidence="1">
    <location>
        <begin position="82"/>
        <end position="110"/>
    </location>
</feature>
<feature type="region of interest" description="Disordered" evidence="1">
    <location>
        <begin position="137"/>
        <end position="162"/>
    </location>
</feature>
<feature type="compositionally biased region" description="Basic and acidic residues" evidence="1">
    <location>
        <begin position="28"/>
        <end position="44"/>
    </location>
</feature>
<reference evidence="2" key="1">
    <citation type="submission" date="2022-11" db="EMBL/GenBank/DDBJ databases">
        <title>Centuries of genome instability and evolution in soft-shell clam transmissible cancer (bioRxiv).</title>
        <authorList>
            <person name="Hart S.F.M."/>
            <person name="Yonemitsu M.A."/>
            <person name="Giersch R.M."/>
            <person name="Beal B.F."/>
            <person name="Arriagada G."/>
            <person name="Davis B.W."/>
            <person name="Ostrander E.A."/>
            <person name="Goff S.P."/>
            <person name="Metzger M.J."/>
        </authorList>
    </citation>
    <scope>NUCLEOTIDE SEQUENCE</scope>
    <source>
        <strain evidence="2">MELC-2E11</strain>
        <tissue evidence="2">Siphon/mantle</tissue>
    </source>
</reference>
<proteinExistence type="predicted"/>
<gene>
    <name evidence="2" type="ORF">MAR_029478</name>
</gene>
<evidence type="ECO:0000313" key="2">
    <source>
        <dbReference type="EMBL" id="WAQ96788.1"/>
    </source>
</evidence>